<dbReference type="EMBL" id="DSPX01000052">
    <property type="protein sequence ID" value="HGG00136.1"/>
    <property type="molecule type" value="Genomic_DNA"/>
</dbReference>
<dbReference type="InterPro" id="IPR053159">
    <property type="entry name" value="Hybrid_Histidine_Kinase"/>
</dbReference>
<name>A0A7C3VQI2_9CYAN</name>
<dbReference type="InterPro" id="IPR027417">
    <property type="entry name" value="P-loop_NTPase"/>
</dbReference>
<dbReference type="PANTHER" id="PTHR43642">
    <property type="entry name" value="HYBRID SIGNAL TRANSDUCTION HISTIDINE KINASE G"/>
    <property type="match status" value="1"/>
</dbReference>
<dbReference type="PROSITE" id="PS50011">
    <property type="entry name" value="PROTEIN_KINASE_DOM"/>
    <property type="match status" value="1"/>
</dbReference>
<protein>
    <submittedName>
        <fullName evidence="3">GAF domain-containing protein</fullName>
    </submittedName>
</protein>
<dbReference type="Gene3D" id="3.30.450.40">
    <property type="match status" value="1"/>
</dbReference>
<dbReference type="InterPro" id="IPR001932">
    <property type="entry name" value="PPM-type_phosphatase-like_dom"/>
</dbReference>
<dbReference type="Gene3D" id="3.40.50.300">
    <property type="entry name" value="P-loop containing nucleotide triphosphate hydrolases"/>
    <property type="match status" value="1"/>
</dbReference>
<dbReference type="InterPro" id="IPR036457">
    <property type="entry name" value="PPM-type-like_dom_sf"/>
</dbReference>
<dbReference type="InterPro" id="IPR011009">
    <property type="entry name" value="Kinase-like_dom_sf"/>
</dbReference>
<dbReference type="Pfam" id="PF07228">
    <property type="entry name" value="SpoIIE"/>
    <property type="match status" value="1"/>
</dbReference>
<dbReference type="SMART" id="SM00065">
    <property type="entry name" value="GAF"/>
    <property type="match status" value="1"/>
</dbReference>
<keyword evidence="1" id="KW-0175">Coiled coil</keyword>
<dbReference type="SMART" id="SM00331">
    <property type="entry name" value="PP2C_SIG"/>
    <property type="match status" value="1"/>
</dbReference>
<sequence>MLVIPGYQILSQIYESDNSLVYKAIFGEGNLPVILKVLKEDYPTPAEITRYKQEYEINKRLKTRGVARAYRLLKQQNNLVMVLEDFGGESLRKWIDASGFELDHFFKIAIKIAENLAQIHAANIVHKDINPSNIVVNRATGEVKIIDFGISTELTTENPTFRNPNVLEGTLAYISPEQTGRMNRSLDYRTDFYSLGATFYELLTGELPFATTDPMELVHCHIAKMPVPPHLVGSRLEPEREIPKALSNIIMKLLAKTAEERYQSAWGIKADLEECLSQWQQTGGITEFTLGQNDSAEQLQIPQKLYGREREIDTLLAAFEAVSGGAKEMMLVSGYSGIGKSALVQEIYKPITRQRGYFISGKFDQYQRNIPYSAVVSAFSELIRQLLTESAAELSQWRQKLRAALGQNGQVIIDVIPEVELIVGPQPAVPELGPAEAQNRFNLGFQNFIRVFCQKEHPLVIFLDDLQWADAATLKLMELMMQDEEIGYLLLIGAYRDNEVSPTHPTIITIEKLRQAGVIVSDITLSPLNGKQISQLIGESLDRDVEAVKPLAKLVLDKTQGNPFFVNQFLKTLAQEKLLVRDAVTRQWQWDLAQIEATNITDNVVELMVGKLKKLPGATQQVLRLAACVGNHFDLRTLAIIHEKTPVETFQDIAPAIQAGPVLPLSELGVTPGSDPITAPLTVQDYKFLHDRVQQAAYALIDEEAKKAVHWQIGRLLLQNISRSSLGVRIFEVTDHLNLGQELIGDDQERLELVRLNLEAGQRAKDATAYAASRTYLRAGIAAWRGDLWRVDYDLALATYRELAEVEYLNGNFAESEALIELILQQVRSDLEKAEIYQLLLIQYTMSARYEEAIQTGQKALALLGIDLPDRNFDEALAMEIAKGKENLGDREIASLIDAPEITIPEQRLAVQLLVNIDPPAYFAKQELYSVIVAKGTNIALQYGNIAESAKSFVTYGIVQGSILGDYRAGYEFGQLAVKVSEKFHDLTQKCSACLVFGGHLNHWVKHIKFAEEIFNDSYHAGLAVGELRHSGYALEHQLRYLFYQGKNLEYLVATVPNFIQFSDKNKNQWATDGMLGFQIALWNLTGRTASQFDFSVGGLKDTEYLDNCLQHNSFAWLCTYNIFKAQILYLYGSLQPAFDCILKAEKYLSFVLGHFQSSEYIFHSSLILAALYPEVAPEQQQAYWEKLESHQQRLKIWADSCPENFAHKYLLVAAEMARISGELAAAIDLYDRAILAAGENEFIHNEALANELAAKFWLEKGKPDFAQLYLRKAHYGYQIWGATRKVEDLEALYPDLREKKFGGKDIQEAPISTTITSTGRNAKALDLSTVMKAAQAISGEIMLDKLLAKLLDLAIENAGAQKGCLILAQNGELLIEAAGEVDGNVQVLQSIPLDSSQLLPAAIVNYVARTQENVVLDDATGDGIFTNDAYVIANQPKSVLCAPILNQGQLTGILYLEHNMATAVFTRDRLQVVSIISAQAAISIENAMLYRNVEQKVRERTAELAAANQEIRALNEMLKAENIRMSAELEVTRRLQQMMLPTEAELAEIPGLEIVGFMEPAAEVGGDYYDVLQKDGRVKIAIGDVTGHGLESGMLTVATQAAVRTLLESDITEPVQFLAILNRMIYKNVARMNSDKNLTLVLLDYADGILRLSGQHEYVILVRQGGELELIDTIDLGFPIGLDGEIAQFVGDKEVRLLPGDTVVLYSDGITEAENLQGQKC</sequence>
<evidence type="ECO:0000256" key="1">
    <source>
        <dbReference type="SAM" id="Coils"/>
    </source>
</evidence>
<comment type="caution">
    <text evidence="3">The sequence shown here is derived from an EMBL/GenBank/DDBJ whole genome shotgun (WGS) entry which is preliminary data.</text>
</comment>
<dbReference type="SUPFAM" id="SSF52540">
    <property type="entry name" value="P-loop containing nucleoside triphosphate hydrolases"/>
    <property type="match status" value="1"/>
</dbReference>
<evidence type="ECO:0000313" key="3">
    <source>
        <dbReference type="EMBL" id="HGG00136.1"/>
    </source>
</evidence>
<dbReference type="GO" id="GO:0004672">
    <property type="term" value="F:protein kinase activity"/>
    <property type="evidence" value="ECO:0007669"/>
    <property type="project" value="InterPro"/>
</dbReference>
<accession>A0A7C3VQI2</accession>
<dbReference type="PANTHER" id="PTHR43642:SF1">
    <property type="entry name" value="HYBRID SIGNAL TRANSDUCTION HISTIDINE KINASE G"/>
    <property type="match status" value="1"/>
</dbReference>
<dbReference type="InterPro" id="IPR029016">
    <property type="entry name" value="GAF-like_dom_sf"/>
</dbReference>
<dbReference type="SUPFAM" id="SSF55781">
    <property type="entry name" value="GAF domain-like"/>
    <property type="match status" value="1"/>
</dbReference>
<evidence type="ECO:0000259" key="2">
    <source>
        <dbReference type="PROSITE" id="PS50011"/>
    </source>
</evidence>
<dbReference type="SUPFAM" id="SSF56112">
    <property type="entry name" value="Protein kinase-like (PK-like)"/>
    <property type="match status" value="1"/>
</dbReference>
<dbReference type="CDD" id="cd14014">
    <property type="entry name" value="STKc_PknB_like"/>
    <property type="match status" value="1"/>
</dbReference>
<dbReference type="Pfam" id="PF00069">
    <property type="entry name" value="Pkinase"/>
    <property type="match status" value="1"/>
</dbReference>
<feature type="coiled-coil region" evidence="1">
    <location>
        <begin position="1491"/>
        <end position="1525"/>
    </location>
</feature>
<dbReference type="InterPro" id="IPR041664">
    <property type="entry name" value="AAA_16"/>
</dbReference>
<proteinExistence type="predicted"/>
<reference evidence="3" key="1">
    <citation type="journal article" date="2020" name="mSystems">
        <title>Genome- and Community-Level Interaction Insights into Carbon Utilization and Element Cycling Functions of Hydrothermarchaeota in Hydrothermal Sediment.</title>
        <authorList>
            <person name="Zhou Z."/>
            <person name="Liu Y."/>
            <person name="Xu W."/>
            <person name="Pan J."/>
            <person name="Luo Z.H."/>
            <person name="Li M."/>
        </authorList>
    </citation>
    <scope>NUCLEOTIDE SEQUENCE [LARGE SCALE GENOMIC DNA]</scope>
    <source>
        <strain evidence="3">SpSt-374</strain>
    </source>
</reference>
<dbReference type="Gene3D" id="1.10.510.10">
    <property type="entry name" value="Transferase(Phosphotransferase) domain 1"/>
    <property type="match status" value="1"/>
</dbReference>
<dbReference type="GO" id="GO:0005524">
    <property type="term" value="F:ATP binding"/>
    <property type="evidence" value="ECO:0007669"/>
    <property type="project" value="InterPro"/>
</dbReference>
<feature type="domain" description="Protein kinase" evidence="2">
    <location>
        <begin position="7"/>
        <end position="276"/>
    </location>
</feature>
<organism evidence="3">
    <name type="scientific">Planktothricoides sp. SpSt-374</name>
    <dbReference type="NCBI Taxonomy" id="2282167"/>
    <lineage>
        <taxon>Bacteria</taxon>
        <taxon>Bacillati</taxon>
        <taxon>Cyanobacteriota</taxon>
        <taxon>Cyanophyceae</taxon>
        <taxon>Oscillatoriophycideae</taxon>
        <taxon>Oscillatoriales</taxon>
        <taxon>Oscillatoriaceae</taxon>
        <taxon>Planktothricoides</taxon>
    </lineage>
</organism>
<dbReference type="InterPro" id="IPR000719">
    <property type="entry name" value="Prot_kinase_dom"/>
</dbReference>
<dbReference type="Gene3D" id="3.60.40.10">
    <property type="entry name" value="PPM-type phosphatase domain"/>
    <property type="match status" value="1"/>
</dbReference>
<dbReference type="Pfam" id="PF01590">
    <property type="entry name" value="GAF"/>
    <property type="match status" value="1"/>
</dbReference>
<dbReference type="Gene3D" id="3.30.200.20">
    <property type="entry name" value="Phosphorylase Kinase, domain 1"/>
    <property type="match status" value="1"/>
</dbReference>
<dbReference type="InterPro" id="IPR003018">
    <property type="entry name" value="GAF"/>
</dbReference>
<dbReference type="Pfam" id="PF13191">
    <property type="entry name" value="AAA_16"/>
    <property type="match status" value="1"/>
</dbReference>
<gene>
    <name evidence="3" type="ORF">ENR15_05600</name>
</gene>